<dbReference type="AlphaFoldDB" id="A0A512PLU8"/>
<dbReference type="Pfam" id="PF11392">
    <property type="entry name" value="AllH"/>
    <property type="match status" value="1"/>
</dbReference>
<dbReference type="Proteomes" id="UP000321569">
    <property type="component" value="Unassembled WGS sequence"/>
</dbReference>
<reference evidence="1 2" key="1">
    <citation type="submission" date="2019-07" db="EMBL/GenBank/DDBJ databases">
        <title>Whole genome shotgun sequence of Lactobacillus rapi NBRC 109618.</title>
        <authorList>
            <person name="Hosoyama A."/>
            <person name="Uohara A."/>
            <person name="Ohji S."/>
            <person name="Ichikawa N."/>
        </authorList>
    </citation>
    <scope>NUCLEOTIDE SEQUENCE [LARGE SCALE GENOMIC DNA]</scope>
    <source>
        <strain evidence="1 2">NBRC 109618</strain>
    </source>
</reference>
<dbReference type="STRING" id="1423795.FD12_GL002627"/>
<evidence type="ECO:0000313" key="2">
    <source>
        <dbReference type="Proteomes" id="UP000321569"/>
    </source>
</evidence>
<evidence type="ECO:0008006" key="3">
    <source>
        <dbReference type="Google" id="ProtNLM"/>
    </source>
</evidence>
<organism evidence="1 2">
    <name type="scientific">Lentilactobacillus rapi</name>
    <dbReference type="NCBI Taxonomy" id="481723"/>
    <lineage>
        <taxon>Bacteria</taxon>
        <taxon>Bacillati</taxon>
        <taxon>Bacillota</taxon>
        <taxon>Bacilli</taxon>
        <taxon>Lactobacillales</taxon>
        <taxon>Lactobacillaceae</taxon>
        <taxon>Lentilactobacillus</taxon>
    </lineage>
</organism>
<dbReference type="OrthoDB" id="4933449at2"/>
<evidence type="ECO:0000313" key="1">
    <source>
        <dbReference type="EMBL" id="GEP72174.1"/>
    </source>
</evidence>
<dbReference type="InterPro" id="IPR021530">
    <property type="entry name" value="AllH-like"/>
</dbReference>
<gene>
    <name evidence="1" type="ORF">LRA02_10420</name>
</gene>
<dbReference type="RefSeq" id="WP_056982362.1">
    <property type="nucleotide sequence ID" value="NZ_BKAM01000010.1"/>
</dbReference>
<accession>A0A512PLU8</accession>
<comment type="caution">
    <text evidence="1">The sequence shown here is derived from an EMBL/GenBank/DDBJ whole genome shotgun (WGS) entry which is preliminary data.</text>
</comment>
<proteinExistence type="predicted"/>
<dbReference type="EMBL" id="BKAM01000010">
    <property type="protein sequence ID" value="GEP72174.1"/>
    <property type="molecule type" value="Genomic_DNA"/>
</dbReference>
<name>A0A512PLU8_9LACO</name>
<sequence length="277" mass="31038">MRKVQAYADQDLLDLERGDWFVHSVFKHTFNLTDRQHNPLILVAWDQSKLFPGGVYIPKAEFYELLAQINDAQSIRFADQLIEITTATETWQIELSKTYDVSLKATKIDGTRAQYLLGAAQQLNKMTGLNQPFQALLSKAASPFQAELTWLTEAANVQRGVDFFAGRGRGLTPSGDDLLLGWLLIDWLVEPTESLHQAIRSKIATDRYTTDISRHYLNHALNKRFSSAVLKIADYLSGKGALNDIDELLHDAIDYGNTSGIDTISGIVSALLFKVHL</sequence>
<protein>
    <recommendedName>
        <fullName evidence="3">DUF2877 domain-containing protein</fullName>
    </recommendedName>
</protein>